<reference evidence="2 3" key="1">
    <citation type="submission" date="2015-09" db="EMBL/GenBank/DDBJ databases">
        <title>Draft genome sequence of Kouleothrix aurantiaca JCM 19913.</title>
        <authorList>
            <person name="Hemp J."/>
        </authorList>
    </citation>
    <scope>NUCLEOTIDE SEQUENCE [LARGE SCALE GENOMIC DNA]</scope>
    <source>
        <strain evidence="2 3">COM-B</strain>
    </source>
</reference>
<keyword evidence="1" id="KW-0472">Membrane</keyword>
<comment type="caution">
    <text evidence="2">The sequence shown here is derived from an EMBL/GenBank/DDBJ whole genome shotgun (WGS) entry which is preliminary data.</text>
</comment>
<evidence type="ECO:0008006" key="4">
    <source>
        <dbReference type="Google" id="ProtNLM"/>
    </source>
</evidence>
<dbReference type="AlphaFoldDB" id="A0A0P9FLL2"/>
<feature type="transmembrane region" description="Helical" evidence="1">
    <location>
        <begin position="67"/>
        <end position="89"/>
    </location>
</feature>
<dbReference type="PROSITE" id="PS51257">
    <property type="entry name" value="PROKAR_LIPOPROTEIN"/>
    <property type="match status" value="1"/>
</dbReference>
<keyword evidence="3" id="KW-1185">Reference proteome</keyword>
<feature type="transmembrane region" description="Helical" evidence="1">
    <location>
        <begin position="44"/>
        <end position="62"/>
    </location>
</feature>
<keyword evidence="1" id="KW-0812">Transmembrane</keyword>
<gene>
    <name evidence="2" type="ORF">SE17_05790</name>
</gene>
<dbReference type="Proteomes" id="UP000050509">
    <property type="component" value="Unassembled WGS sequence"/>
</dbReference>
<protein>
    <recommendedName>
        <fullName evidence="4">Histidine kinase</fullName>
    </recommendedName>
</protein>
<feature type="transmembrane region" description="Helical" evidence="1">
    <location>
        <begin position="95"/>
        <end position="119"/>
    </location>
</feature>
<keyword evidence="1" id="KW-1133">Transmembrane helix</keyword>
<feature type="transmembrane region" description="Helical" evidence="1">
    <location>
        <begin position="12"/>
        <end position="32"/>
    </location>
</feature>
<sequence>MTTHQRRGRGTYPNFTTLTAIGLACNALAFASELIWLGGFDREVSIVVACLAGGAVLVATGWRWAPLIGAVIAGGLFFSNPFLLYNLSLPHTNPFFFSALAEVLSGALAVVAGIGALVLGNRQKREE</sequence>
<name>A0A0P9FLL2_9CHLR</name>
<evidence type="ECO:0000313" key="2">
    <source>
        <dbReference type="EMBL" id="KPV54097.1"/>
    </source>
</evidence>
<evidence type="ECO:0000256" key="1">
    <source>
        <dbReference type="SAM" id="Phobius"/>
    </source>
</evidence>
<organism evidence="2 3">
    <name type="scientific">Kouleothrix aurantiaca</name>
    <dbReference type="NCBI Taxonomy" id="186479"/>
    <lineage>
        <taxon>Bacteria</taxon>
        <taxon>Bacillati</taxon>
        <taxon>Chloroflexota</taxon>
        <taxon>Chloroflexia</taxon>
        <taxon>Chloroflexales</taxon>
        <taxon>Roseiflexineae</taxon>
        <taxon>Roseiflexaceae</taxon>
        <taxon>Kouleothrix</taxon>
    </lineage>
</organism>
<evidence type="ECO:0000313" key="3">
    <source>
        <dbReference type="Proteomes" id="UP000050509"/>
    </source>
</evidence>
<proteinExistence type="predicted"/>
<dbReference type="EMBL" id="LJCR01000114">
    <property type="protein sequence ID" value="KPV54097.1"/>
    <property type="molecule type" value="Genomic_DNA"/>
</dbReference>
<accession>A0A0P9FLL2</accession>